<evidence type="ECO:0000313" key="1">
    <source>
        <dbReference type="EMBL" id="AUR00792.1"/>
    </source>
</evidence>
<sequence>MTPETLALITAYFICSATAEDRILARPEVETCTALYMETKLSFLPDVDSAAYAAMSAEQRAKVNQRGYAAYVAWRASNPALVAELEAKARSAIAGLPS</sequence>
<organism evidence="1 2">
    <name type="scientific">Phaeobacter inhibens</name>
    <dbReference type="NCBI Taxonomy" id="221822"/>
    <lineage>
        <taxon>Bacteria</taxon>
        <taxon>Pseudomonadati</taxon>
        <taxon>Pseudomonadota</taxon>
        <taxon>Alphaproteobacteria</taxon>
        <taxon>Rhodobacterales</taxon>
        <taxon>Roseobacteraceae</taxon>
        <taxon>Phaeobacter</taxon>
    </lineage>
</organism>
<dbReference type="AlphaFoldDB" id="A0A2I7KDV6"/>
<dbReference type="Proteomes" id="UP000236447">
    <property type="component" value="Chromosome"/>
</dbReference>
<accession>A0A2I7KDV6</accession>
<gene>
    <name evidence="1" type="ORF">PhaeoP88_03471</name>
</gene>
<evidence type="ECO:0000313" key="2">
    <source>
        <dbReference type="Proteomes" id="UP000236447"/>
    </source>
</evidence>
<name>A0A2I7KDV6_9RHOB</name>
<proteinExistence type="predicted"/>
<dbReference type="EMBL" id="CP010725">
    <property type="protein sequence ID" value="AUR00792.1"/>
    <property type="molecule type" value="Genomic_DNA"/>
</dbReference>
<protein>
    <submittedName>
        <fullName evidence="1">Uncharacterized protein</fullName>
    </submittedName>
</protein>
<reference evidence="1 2" key="2">
    <citation type="journal article" date="2017" name="Genome Biol. Evol.">
        <title>Trajectories and Drivers of Genome Evolution in Surface-Associated Marine Phaeobacter.</title>
        <authorList>
            <person name="Freese H.M."/>
            <person name="Sikorski J."/>
            <person name="Bunk B."/>
            <person name="Scheuner C."/>
            <person name="Meier-Kolthoff J.P."/>
            <person name="Sproer C."/>
            <person name="Gram L."/>
            <person name="Overmann J."/>
        </authorList>
    </citation>
    <scope>NUCLEOTIDE SEQUENCE [LARGE SCALE GENOMIC DNA]</scope>
    <source>
        <strain evidence="1 2">P88</strain>
    </source>
</reference>
<reference evidence="1 2" key="1">
    <citation type="journal article" date="2017" name="Front. Microbiol.">
        <title>Phaeobacter piscinae sp. nov., a species of the Roseobacter group and potential aquaculture probiont.</title>
        <authorList>
            <person name="Sonnenschein E.C."/>
            <person name="Phippen C.B.W."/>
            <person name="Nielsen K.F."/>
            <person name="Mateiu R.V."/>
            <person name="Melchiorsen J."/>
            <person name="Gram L."/>
            <person name="Overmann J."/>
            <person name="Freese H.M."/>
        </authorList>
    </citation>
    <scope>NUCLEOTIDE SEQUENCE [LARGE SCALE GENOMIC DNA]</scope>
    <source>
        <strain evidence="1 2">P88</strain>
    </source>
</reference>
<dbReference type="RefSeq" id="WP_102884184.1">
    <property type="nucleotide sequence ID" value="NZ_CP010725.1"/>
</dbReference>